<feature type="binding site" evidence="8">
    <location>
        <position position="206"/>
    </location>
    <ligand>
        <name>substrate</name>
    </ligand>
</feature>
<feature type="binding site" evidence="9">
    <location>
        <position position="530"/>
    </location>
    <ligand>
        <name>Ca(2+)</name>
        <dbReference type="ChEBI" id="CHEBI:29108"/>
        <label>1</label>
    </ligand>
</feature>
<evidence type="ECO:0000259" key="14">
    <source>
        <dbReference type="PROSITE" id="PS50847"/>
    </source>
</evidence>
<reference evidence="15" key="2">
    <citation type="journal article" date="2021" name="PeerJ">
        <title>Extensive microbial diversity within the chicken gut microbiome revealed by metagenomics and culture.</title>
        <authorList>
            <person name="Gilroy R."/>
            <person name="Ravi A."/>
            <person name="Getino M."/>
            <person name="Pursley I."/>
            <person name="Horton D.L."/>
            <person name="Alikhan N.F."/>
            <person name="Baker D."/>
            <person name="Gharbi K."/>
            <person name="Hall N."/>
            <person name="Watson M."/>
            <person name="Adriaenssens E.M."/>
            <person name="Foster-Nyarko E."/>
            <person name="Jarju S."/>
            <person name="Secka A."/>
            <person name="Antonio M."/>
            <person name="Oren A."/>
            <person name="Chaudhuri R.R."/>
            <person name="La Ragione R."/>
            <person name="Hildebrand F."/>
            <person name="Pallen M.J."/>
        </authorList>
    </citation>
    <scope>NUCLEOTIDE SEQUENCE</scope>
    <source>
        <strain evidence="15">C6-149</strain>
    </source>
</reference>
<keyword evidence="13" id="KW-0812">Transmembrane</keyword>
<feature type="binding site" evidence="8">
    <location>
        <position position="135"/>
    </location>
    <ligand>
        <name>substrate</name>
    </ligand>
</feature>
<dbReference type="GO" id="GO:0009758">
    <property type="term" value="P:carbohydrate utilization"/>
    <property type="evidence" value="ECO:0007669"/>
    <property type="project" value="InterPro"/>
</dbReference>
<evidence type="ECO:0000256" key="12">
    <source>
        <dbReference type="SAM" id="MobiDB-lite"/>
    </source>
</evidence>
<keyword evidence="2" id="KW-0134">Cell wall</keyword>
<keyword evidence="4" id="KW-0732">Signal</keyword>
<evidence type="ECO:0000256" key="4">
    <source>
        <dbReference type="ARBA" id="ARBA00022729"/>
    </source>
</evidence>
<feature type="domain" description="Gram-positive cocci surface proteins LPxTG" evidence="14">
    <location>
        <begin position="638"/>
        <end position="675"/>
    </location>
</feature>
<feature type="site" description="Transition state stabilizer" evidence="10">
    <location>
        <position position="289"/>
    </location>
</feature>
<comment type="cofactor">
    <cofactor evidence="9">
        <name>Ca(2+)</name>
        <dbReference type="ChEBI" id="CHEBI:29108"/>
    </cofactor>
</comment>
<feature type="region of interest" description="Disordered" evidence="12">
    <location>
        <begin position="17"/>
        <end position="43"/>
    </location>
</feature>
<dbReference type="Gene3D" id="2.115.10.20">
    <property type="entry name" value="Glycosyl hydrolase domain, family 43"/>
    <property type="match status" value="1"/>
</dbReference>
<comment type="similarity">
    <text evidence="1 11">Belongs to the glycosyl hydrolase 68 family.</text>
</comment>
<dbReference type="InterPro" id="IPR019931">
    <property type="entry name" value="LPXTG_anchor"/>
</dbReference>
<evidence type="ECO:0000313" key="15">
    <source>
        <dbReference type="EMBL" id="MBO8440830.1"/>
    </source>
</evidence>
<feature type="binding site" evidence="9">
    <location>
        <position position="313"/>
    </location>
    <ligand>
        <name>Ca(2+)</name>
        <dbReference type="ChEBI" id="CHEBI:29108"/>
        <label>1</label>
    </ligand>
</feature>
<evidence type="ECO:0000256" key="10">
    <source>
        <dbReference type="PIRSR" id="PIRSR603469-4"/>
    </source>
</evidence>
<keyword evidence="13" id="KW-0472">Membrane</keyword>
<dbReference type="EMBL" id="JADIMP010000002">
    <property type="protein sequence ID" value="MBO8440830.1"/>
    <property type="molecule type" value="Genomic_DNA"/>
</dbReference>
<dbReference type="PROSITE" id="PS50847">
    <property type="entry name" value="GRAM_POS_ANCHORING"/>
    <property type="match status" value="1"/>
</dbReference>
<evidence type="ECO:0000256" key="2">
    <source>
        <dbReference type="ARBA" id="ARBA00022512"/>
    </source>
</evidence>
<keyword evidence="15" id="KW-0378">Hydrolase</keyword>
<evidence type="ECO:0000256" key="3">
    <source>
        <dbReference type="ARBA" id="ARBA00022525"/>
    </source>
</evidence>
<dbReference type="SUPFAM" id="SSF75005">
    <property type="entry name" value="Arabinanase/levansucrase/invertase"/>
    <property type="match status" value="1"/>
</dbReference>
<protein>
    <submittedName>
        <fullName evidence="15">Glycoside hydrolase family 68 protein</fullName>
    </submittedName>
</protein>
<feature type="binding site" evidence="9">
    <location>
        <position position="283"/>
    </location>
    <ligand>
        <name>Ca(2+)</name>
        <dbReference type="ChEBI" id="CHEBI:29108"/>
        <label>1</label>
    </ligand>
</feature>
<evidence type="ECO:0000256" key="8">
    <source>
        <dbReference type="PIRSR" id="PIRSR603469-2"/>
    </source>
</evidence>
<dbReference type="GO" id="GO:0016787">
    <property type="term" value="F:hydrolase activity"/>
    <property type="evidence" value="ECO:0007669"/>
    <property type="project" value="UniProtKB-KW"/>
</dbReference>
<keyword evidence="9" id="KW-0479">Metal-binding</keyword>
<sequence length="675" mass="74546">MTNSLSSYNYAPVKTHSNSLSQQMSQGIQDHQSVDSQTASHVGLNDNGQKIAQAAGLDINNLNANEINALNHATYTGQSYNGQMTYNEYHPFVQDVVDEKKQYAIPQFDPNKIENLPAATTEDAETGKIEALDIWDSWPVVKAETSVPVNYHGYQLVIGMMGRHEDWDDGHLYLLYSKYCDDNFNDWKVAGPIFGYNASDQYQQWSGSATVNPDGSIQLYYTFDDHTDGNNDQQLATATIDLNYGPDGITIKDVRNNKVLFKSDGYYYQTYNQWKNGSDSSADDYCLRDPHVIEINGKRYLVFEGNTGTYNYQSPDQIYNLNNYGGSSISEDVQDMFKIVNNPTVYKKSALANACIGLMELGGNLEDPAISKLYAPIVSTTLVSDEIERPVIVPIDGKYYLFVDTRLNRGIMNEQNNEANSKIGDNVGMLGFVADSIDGNYVPLNGDGTVLTASTSSKSRTSEYSWYAVPMPNKQGDNSRYILITAYMPNRNEAAGSGKNATWGPSFVVKINPDGTTEVLDGSVTNQQGIWHEPCHLSEVFQNYPKASSVQQVDDNNHLNSNQNSKNMAQFQSSLRGMSGHHLNQMAYASDVSGNASKSNLDRSESDLEEVSMSNIGGKTTSINFKRSKFNKIDQQALPQTGEARNTQRNGIIGLACAGLAAAIAGLGFGYKRKH</sequence>
<name>A0A9D9E5T0_9LACO</name>
<evidence type="ECO:0000256" key="13">
    <source>
        <dbReference type="SAM" id="Phobius"/>
    </source>
</evidence>
<reference evidence="15" key="1">
    <citation type="submission" date="2020-10" db="EMBL/GenBank/DDBJ databases">
        <authorList>
            <person name="Gilroy R."/>
        </authorList>
    </citation>
    <scope>NUCLEOTIDE SEQUENCE</scope>
    <source>
        <strain evidence="15">C6-149</strain>
    </source>
</reference>
<keyword evidence="5 9" id="KW-0106">Calcium</keyword>
<feature type="region of interest" description="Disordered" evidence="12">
    <location>
        <begin position="593"/>
        <end position="615"/>
    </location>
</feature>
<dbReference type="GO" id="GO:0050053">
    <property type="term" value="F:levansucrase activity"/>
    <property type="evidence" value="ECO:0007669"/>
    <property type="project" value="InterPro"/>
</dbReference>
<feature type="binding site" evidence="9">
    <location>
        <position position="353"/>
    </location>
    <ligand>
        <name>Ca(2+)</name>
        <dbReference type="ChEBI" id="CHEBI:29108"/>
        <label>1</label>
    </ligand>
</feature>
<feature type="binding site" evidence="8">
    <location>
        <position position="406"/>
    </location>
    <ligand>
        <name>substrate</name>
    </ligand>
</feature>
<evidence type="ECO:0000256" key="11">
    <source>
        <dbReference type="RuleBase" id="RU361220"/>
    </source>
</evidence>
<keyword evidence="6" id="KW-0572">Peptidoglycan-anchor</keyword>
<proteinExistence type="inferred from homology"/>
<feature type="transmembrane region" description="Helical" evidence="13">
    <location>
        <begin position="651"/>
        <end position="671"/>
    </location>
</feature>
<dbReference type="InterPro" id="IPR023296">
    <property type="entry name" value="Glyco_hydro_beta-prop_sf"/>
</dbReference>
<evidence type="ECO:0000256" key="5">
    <source>
        <dbReference type="ARBA" id="ARBA00022837"/>
    </source>
</evidence>
<feature type="active site" description="Nucleophile" evidence="7">
    <location>
        <position position="136"/>
    </location>
</feature>
<organism evidence="15 16">
    <name type="scientific">Candidatus Gallilactobacillus intestinavium</name>
    <dbReference type="NCBI Taxonomy" id="2840838"/>
    <lineage>
        <taxon>Bacteria</taxon>
        <taxon>Bacillati</taxon>
        <taxon>Bacillota</taxon>
        <taxon>Bacilli</taxon>
        <taxon>Lactobacillales</taxon>
        <taxon>Lactobacillaceae</taxon>
        <taxon>Lactobacillaceae incertae sedis</taxon>
        <taxon>Candidatus Gallilactobacillus</taxon>
    </lineage>
</organism>
<feature type="binding site" evidence="8">
    <location>
        <begin position="288"/>
        <end position="289"/>
    </location>
    <ligand>
        <name>substrate</name>
    </ligand>
</feature>
<accession>A0A9D9E5T0</accession>
<evidence type="ECO:0000256" key="1">
    <source>
        <dbReference type="ARBA" id="ARBA00006775"/>
    </source>
</evidence>
<keyword evidence="3" id="KW-0964">Secreted</keyword>
<evidence type="ECO:0000313" key="16">
    <source>
        <dbReference type="Proteomes" id="UP000823614"/>
    </source>
</evidence>
<dbReference type="Pfam" id="PF02435">
    <property type="entry name" value="Glyco_hydro_68"/>
    <property type="match status" value="1"/>
</dbReference>
<feature type="binding site" evidence="9">
    <location>
        <position position="385"/>
    </location>
    <ligand>
        <name>Ca(2+)</name>
        <dbReference type="ChEBI" id="CHEBI:29108"/>
        <label>1</label>
    </ligand>
</feature>
<feature type="binding site" evidence="8">
    <location>
        <begin position="386"/>
        <end position="388"/>
    </location>
    <ligand>
        <name>substrate</name>
    </ligand>
</feature>
<comment type="caution">
    <text evidence="15">The sequence shown here is derived from an EMBL/GenBank/DDBJ whole genome shotgun (WGS) entry which is preliminary data.</text>
</comment>
<dbReference type="Pfam" id="PF00746">
    <property type="entry name" value="Gram_pos_anchor"/>
    <property type="match status" value="1"/>
</dbReference>
<evidence type="ECO:0000256" key="9">
    <source>
        <dbReference type="PIRSR" id="PIRSR603469-3"/>
    </source>
</evidence>
<dbReference type="InterPro" id="IPR003469">
    <property type="entry name" value="Glyco_hydro_68"/>
</dbReference>
<evidence type="ECO:0000256" key="6">
    <source>
        <dbReference type="ARBA" id="ARBA00023088"/>
    </source>
</evidence>
<evidence type="ECO:0000256" key="7">
    <source>
        <dbReference type="PIRSR" id="PIRSR603469-1"/>
    </source>
</evidence>
<dbReference type="AlphaFoldDB" id="A0A9D9E5T0"/>
<gene>
    <name evidence="15" type="ORF">IAA89_00025</name>
</gene>
<feature type="active site" description="Proton donor/acceptor" evidence="7">
    <location>
        <position position="388"/>
    </location>
</feature>
<dbReference type="GO" id="GO:0046872">
    <property type="term" value="F:metal ion binding"/>
    <property type="evidence" value="ECO:0007669"/>
    <property type="project" value="UniProtKB-KW"/>
</dbReference>
<keyword evidence="13" id="KW-1133">Transmembrane helix</keyword>
<dbReference type="Proteomes" id="UP000823614">
    <property type="component" value="Unassembled WGS sequence"/>
</dbReference>